<evidence type="ECO:0000313" key="2">
    <source>
        <dbReference type="EMBL" id="MQL83902.1"/>
    </source>
</evidence>
<protein>
    <submittedName>
        <fullName evidence="2">Uncharacterized protein</fullName>
    </submittedName>
</protein>
<sequence length="141" mass="16837">MMESVRNERRQMEWRREEVERDSKPTDFQEEDDRRVDLEKKKRGFRVCYPAGRPLLDWCRHNSHIILLLVDWCRLVRGRFTNVLGSWEAKLGLQEKRRMAGKPSSSLIVLCCDLCDCLVLDLHKGEAEENEYTHEDEEDQE</sequence>
<organism evidence="2 3">
    <name type="scientific">Colocasia esculenta</name>
    <name type="common">Wild taro</name>
    <name type="synonym">Arum esculentum</name>
    <dbReference type="NCBI Taxonomy" id="4460"/>
    <lineage>
        <taxon>Eukaryota</taxon>
        <taxon>Viridiplantae</taxon>
        <taxon>Streptophyta</taxon>
        <taxon>Embryophyta</taxon>
        <taxon>Tracheophyta</taxon>
        <taxon>Spermatophyta</taxon>
        <taxon>Magnoliopsida</taxon>
        <taxon>Liliopsida</taxon>
        <taxon>Araceae</taxon>
        <taxon>Aroideae</taxon>
        <taxon>Colocasieae</taxon>
        <taxon>Colocasia</taxon>
    </lineage>
</organism>
<feature type="region of interest" description="Disordered" evidence="1">
    <location>
        <begin position="1"/>
        <end position="34"/>
    </location>
</feature>
<dbReference type="Proteomes" id="UP000652761">
    <property type="component" value="Unassembled WGS sequence"/>
</dbReference>
<proteinExistence type="predicted"/>
<dbReference type="AlphaFoldDB" id="A0A843UDQ6"/>
<reference evidence="2" key="1">
    <citation type="submission" date="2017-07" db="EMBL/GenBank/DDBJ databases">
        <title>Taro Niue Genome Assembly and Annotation.</title>
        <authorList>
            <person name="Atibalentja N."/>
            <person name="Keating K."/>
            <person name="Fields C.J."/>
        </authorList>
    </citation>
    <scope>NUCLEOTIDE SEQUENCE</scope>
    <source>
        <strain evidence="2">Niue_2</strain>
        <tissue evidence="2">Leaf</tissue>
    </source>
</reference>
<comment type="caution">
    <text evidence="2">The sequence shown here is derived from an EMBL/GenBank/DDBJ whole genome shotgun (WGS) entry which is preliminary data.</text>
</comment>
<name>A0A843UDQ6_COLES</name>
<gene>
    <name evidence="2" type="ORF">Taro_016398</name>
</gene>
<accession>A0A843UDQ6</accession>
<evidence type="ECO:0000313" key="3">
    <source>
        <dbReference type="Proteomes" id="UP000652761"/>
    </source>
</evidence>
<dbReference type="EMBL" id="NMUH01000725">
    <property type="protein sequence ID" value="MQL83902.1"/>
    <property type="molecule type" value="Genomic_DNA"/>
</dbReference>
<evidence type="ECO:0000256" key="1">
    <source>
        <dbReference type="SAM" id="MobiDB-lite"/>
    </source>
</evidence>
<keyword evidence="3" id="KW-1185">Reference proteome</keyword>